<dbReference type="PROSITE" id="PS51740">
    <property type="entry name" value="SPOVT_ABRB"/>
    <property type="match status" value="1"/>
</dbReference>
<dbReference type="Pfam" id="PF04014">
    <property type="entry name" value="MazE_antitoxin"/>
    <property type="match status" value="1"/>
</dbReference>
<dbReference type="InterPro" id="IPR007159">
    <property type="entry name" value="SpoVT-AbrB_dom"/>
</dbReference>
<dbReference type="Gene3D" id="2.10.260.10">
    <property type="match status" value="1"/>
</dbReference>
<dbReference type="SMART" id="SM00966">
    <property type="entry name" value="SpoVT_AbrB"/>
    <property type="match status" value="1"/>
</dbReference>
<evidence type="ECO:0000259" key="2">
    <source>
        <dbReference type="PROSITE" id="PS51740"/>
    </source>
</evidence>
<dbReference type="InterPro" id="IPR037914">
    <property type="entry name" value="SpoVT-AbrB_sf"/>
</dbReference>
<dbReference type="NCBIfam" id="TIGR01439">
    <property type="entry name" value="lp_hng_hel_AbrB"/>
    <property type="match status" value="1"/>
</dbReference>
<dbReference type="GO" id="GO:0003677">
    <property type="term" value="F:DNA binding"/>
    <property type="evidence" value="ECO:0007669"/>
    <property type="project" value="UniProtKB-UniRule"/>
</dbReference>
<protein>
    <submittedName>
        <fullName evidence="3">AbrB/MazE/SpoVT family DNA-binding domain-containing protein</fullName>
    </submittedName>
</protein>
<dbReference type="AlphaFoldDB" id="A0A831UA64"/>
<reference evidence="3" key="1">
    <citation type="journal article" date="2020" name="mSystems">
        <title>Genome- and Community-Level Interaction Insights into Carbon Utilization and Element Cycling Functions of Hydrothermarchaeota in Hydrothermal Sediment.</title>
        <authorList>
            <person name="Zhou Z."/>
            <person name="Liu Y."/>
            <person name="Xu W."/>
            <person name="Pan J."/>
            <person name="Luo Z.H."/>
            <person name="Li M."/>
        </authorList>
    </citation>
    <scope>NUCLEOTIDE SEQUENCE [LARGE SCALE GENOMIC DNA]</scope>
    <source>
        <strain evidence="3">SpSt-349</strain>
    </source>
</reference>
<gene>
    <name evidence="3" type="ORF">ENQ87_00215</name>
</gene>
<evidence type="ECO:0000256" key="1">
    <source>
        <dbReference type="PROSITE-ProRule" id="PRU01076"/>
    </source>
</evidence>
<sequence length="77" mass="8771">MNSTVTAKYQTTIPKEVREKLGIEVHDALEWVVEKGKVTVYPVRNTFLQHRNAVKAGAGDIAADIERAREGRMEKYR</sequence>
<proteinExistence type="predicted"/>
<dbReference type="EMBL" id="DSOV01000001">
    <property type="protein sequence ID" value="HEN40792.1"/>
    <property type="molecule type" value="Genomic_DNA"/>
</dbReference>
<organism evidence="3">
    <name type="scientific">Geobacter metallireducens</name>
    <dbReference type="NCBI Taxonomy" id="28232"/>
    <lineage>
        <taxon>Bacteria</taxon>
        <taxon>Pseudomonadati</taxon>
        <taxon>Thermodesulfobacteriota</taxon>
        <taxon>Desulfuromonadia</taxon>
        <taxon>Geobacterales</taxon>
        <taxon>Geobacteraceae</taxon>
        <taxon>Geobacter</taxon>
    </lineage>
</organism>
<comment type="caution">
    <text evidence="3">The sequence shown here is derived from an EMBL/GenBank/DDBJ whole genome shotgun (WGS) entry which is preliminary data.</text>
</comment>
<feature type="domain" description="SpoVT-AbrB" evidence="2">
    <location>
        <begin position="1"/>
        <end position="45"/>
    </location>
</feature>
<evidence type="ECO:0000313" key="3">
    <source>
        <dbReference type="EMBL" id="HEN40792.1"/>
    </source>
</evidence>
<name>A0A831UA64_GEOME</name>
<dbReference type="SUPFAM" id="SSF89447">
    <property type="entry name" value="AbrB/MazE/MraZ-like"/>
    <property type="match status" value="1"/>
</dbReference>
<keyword evidence="1 3" id="KW-0238">DNA-binding</keyword>
<accession>A0A831UA64</accession>